<sequence>MSKEEFVKDLANKLKKLETNVQLEKRIYVKEKLKLEIKAIRGRIEESLTKEVEVKENNTVQISKENILVYNTKEIRKNKENQRLEVKAKEIYLENLVGCTIYAHSEESLFISNCINCQIFCTAKQIRLTNSSKIFFDAFTYTGIFIEKSNEVKIKERKEKNNFCCNVKDFSAPFSSKNYKFVN</sequence>
<evidence type="ECO:0000256" key="2">
    <source>
        <dbReference type="SAM" id="Coils"/>
    </source>
</evidence>
<accession>A0A437APE5</accession>
<evidence type="ECO:0000256" key="1">
    <source>
        <dbReference type="ARBA" id="ARBA00008848"/>
    </source>
</evidence>
<keyword evidence="5" id="KW-1185">Reference proteome</keyword>
<dbReference type="InterPro" id="IPR012945">
    <property type="entry name" value="Tubulin-bd_cofactor_C_dom"/>
</dbReference>
<dbReference type="InterPro" id="IPR017901">
    <property type="entry name" value="C-CAP_CF_C-like"/>
</dbReference>
<evidence type="ECO:0000313" key="5">
    <source>
        <dbReference type="Proteomes" id="UP000282876"/>
    </source>
</evidence>
<proteinExistence type="inferred from homology"/>
<dbReference type="Gene3D" id="2.160.20.70">
    <property type="match status" value="1"/>
</dbReference>
<dbReference type="VEuPathDB" id="MicrosporidiaDB:TUBRATIS_003540"/>
<dbReference type="EMBL" id="RCSS01000084">
    <property type="protein sequence ID" value="RVD93121.1"/>
    <property type="molecule type" value="Genomic_DNA"/>
</dbReference>
<dbReference type="OrthoDB" id="194775at2759"/>
<feature type="domain" description="C-CAP/cofactor C-like" evidence="3">
    <location>
        <begin position="49"/>
        <end position="183"/>
    </location>
</feature>
<dbReference type="InterPro" id="IPR016098">
    <property type="entry name" value="CAP/MinC_C"/>
</dbReference>
<dbReference type="Proteomes" id="UP000282876">
    <property type="component" value="Unassembled WGS sequence"/>
</dbReference>
<evidence type="ECO:0000313" key="4">
    <source>
        <dbReference type="EMBL" id="RVD93121.1"/>
    </source>
</evidence>
<name>A0A437APE5_9MICR</name>
<comment type="similarity">
    <text evidence="1">Belongs to the TBCC family.</text>
</comment>
<comment type="caution">
    <text evidence="4">The sequence shown here is derived from an EMBL/GenBank/DDBJ whole genome shotgun (WGS) entry which is preliminary data.</text>
</comment>
<feature type="coiled-coil region" evidence="2">
    <location>
        <begin position="7"/>
        <end position="50"/>
    </location>
</feature>
<dbReference type="AlphaFoldDB" id="A0A437APE5"/>
<evidence type="ECO:0000259" key="3">
    <source>
        <dbReference type="PROSITE" id="PS51329"/>
    </source>
</evidence>
<keyword evidence="2" id="KW-0175">Coiled coil</keyword>
<dbReference type="PROSITE" id="PS51329">
    <property type="entry name" value="C_CAP_COFACTOR_C"/>
    <property type="match status" value="1"/>
</dbReference>
<organism evidence="4 5">
    <name type="scientific">Tubulinosema ratisbonensis</name>
    <dbReference type="NCBI Taxonomy" id="291195"/>
    <lineage>
        <taxon>Eukaryota</taxon>
        <taxon>Fungi</taxon>
        <taxon>Fungi incertae sedis</taxon>
        <taxon>Microsporidia</taxon>
        <taxon>Tubulinosematoidea</taxon>
        <taxon>Tubulinosematidae</taxon>
        <taxon>Tubulinosema</taxon>
    </lineage>
</organism>
<dbReference type="Pfam" id="PF07986">
    <property type="entry name" value="TBCC"/>
    <property type="match status" value="1"/>
</dbReference>
<reference evidence="4 5" key="1">
    <citation type="submission" date="2018-10" db="EMBL/GenBank/DDBJ databases">
        <title>Draft genome sequence of the microsporidian Tubulinosema ratisbonensis.</title>
        <authorList>
            <person name="Polonais V."/>
            <person name="Peyretaillade E."/>
            <person name="Niehus S."/>
            <person name="Wawrzyniak I."/>
            <person name="Franchet A."/>
            <person name="Gaspin C."/>
            <person name="Reichstadt M."/>
            <person name="Belser C."/>
            <person name="Labadie K."/>
            <person name="Delbac F."/>
            <person name="Ferrandon D."/>
        </authorList>
    </citation>
    <scope>NUCLEOTIDE SEQUENCE [LARGE SCALE GENOMIC DNA]</scope>
    <source>
        <strain evidence="4 5">Franzen</strain>
    </source>
</reference>
<protein>
    <recommendedName>
        <fullName evidence="3">C-CAP/cofactor C-like domain-containing protein</fullName>
    </recommendedName>
</protein>
<gene>
    <name evidence="4" type="ORF">TUBRATIS_003540</name>
</gene>